<evidence type="ECO:0008006" key="4">
    <source>
        <dbReference type="Google" id="ProtNLM"/>
    </source>
</evidence>
<keyword evidence="3" id="KW-1185">Reference proteome</keyword>
<feature type="compositionally biased region" description="Basic and acidic residues" evidence="1">
    <location>
        <begin position="161"/>
        <end position="174"/>
    </location>
</feature>
<feature type="region of interest" description="Disordered" evidence="1">
    <location>
        <begin position="290"/>
        <end position="309"/>
    </location>
</feature>
<dbReference type="OrthoDB" id="101303at2759"/>
<evidence type="ECO:0000313" key="3">
    <source>
        <dbReference type="Proteomes" id="UP000198211"/>
    </source>
</evidence>
<sequence length="412" mass="46523">MADRADRHNEGVRSHQIERISHRVISRSVAEKINEFSVKLEIAGTRYQIFPVVHVSKVKLVKDFPDRPRVELTVNVSDRLDFDEILLPEDSWVTDLGADEYEVERISDVRSGKKTRFGRTYREFLVHWAVYDEEIWMSDPPPENHHQGFRQEIWEVREEASWDRDSEKGSRDHPGSPAHNRITEGISPFQAQTITIGLGVVKIFTGGNRLTLEVVPFGAQLKDQGMKILGIVTNVTGESRYLGLKSSDFVSLAVLKRFHVPDVGSQLVGLQIEMIPVSDEAIPREVALAQESPAQVSQGRESPVQASRDKVSLESQWVGPWSPDKESPWVGPWSPDKESPWVARLFRDRGSQSEELSSPDRESLLVELSSQDRESLLVELSSQDRVFLALVSSGKEFPAPPSRGKVFPASEW</sequence>
<evidence type="ECO:0000256" key="1">
    <source>
        <dbReference type="SAM" id="MobiDB-lite"/>
    </source>
</evidence>
<organism evidence="2 3">
    <name type="scientific">Phytophthora megakarya</name>
    <dbReference type="NCBI Taxonomy" id="4795"/>
    <lineage>
        <taxon>Eukaryota</taxon>
        <taxon>Sar</taxon>
        <taxon>Stramenopiles</taxon>
        <taxon>Oomycota</taxon>
        <taxon>Peronosporomycetes</taxon>
        <taxon>Peronosporales</taxon>
        <taxon>Peronosporaceae</taxon>
        <taxon>Phytophthora</taxon>
    </lineage>
</organism>
<dbReference type="Proteomes" id="UP000198211">
    <property type="component" value="Unassembled WGS sequence"/>
</dbReference>
<proteinExistence type="predicted"/>
<name>A0A225WSN5_9STRA</name>
<evidence type="ECO:0000313" key="2">
    <source>
        <dbReference type="EMBL" id="OWZ20107.1"/>
    </source>
</evidence>
<dbReference type="SUPFAM" id="SSF54160">
    <property type="entry name" value="Chromo domain-like"/>
    <property type="match status" value="1"/>
</dbReference>
<reference evidence="3" key="1">
    <citation type="submission" date="2017-03" db="EMBL/GenBank/DDBJ databases">
        <title>Phytopthora megakarya and P. palmivora, two closely related causual agents of cacao black pod achieved similar genome size and gene model numbers by different mechanisms.</title>
        <authorList>
            <person name="Ali S."/>
            <person name="Shao J."/>
            <person name="Larry D.J."/>
            <person name="Kronmiller B."/>
            <person name="Shen D."/>
            <person name="Strem M.D."/>
            <person name="Melnick R.L."/>
            <person name="Guiltinan M.J."/>
            <person name="Tyler B.M."/>
            <person name="Meinhardt L.W."/>
            <person name="Bailey B.A."/>
        </authorList>
    </citation>
    <scope>NUCLEOTIDE SEQUENCE [LARGE SCALE GENOMIC DNA]</scope>
    <source>
        <strain evidence="3">zdho120</strain>
    </source>
</reference>
<protein>
    <recommendedName>
        <fullName evidence="4">Chromo domain-containing protein</fullName>
    </recommendedName>
</protein>
<gene>
    <name evidence="2" type="ORF">PHMEG_0005536</name>
</gene>
<dbReference type="EMBL" id="NBNE01000360">
    <property type="protein sequence ID" value="OWZ20107.1"/>
    <property type="molecule type" value="Genomic_DNA"/>
</dbReference>
<dbReference type="InterPro" id="IPR016197">
    <property type="entry name" value="Chromo-like_dom_sf"/>
</dbReference>
<comment type="caution">
    <text evidence="2">The sequence shown here is derived from an EMBL/GenBank/DDBJ whole genome shotgun (WGS) entry which is preliminary data.</text>
</comment>
<accession>A0A225WSN5</accession>
<feature type="region of interest" description="Disordered" evidence="1">
    <location>
        <begin position="161"/>
        <end position="184"/>
    </location>
</feature>
<dbReference type="AlphaFoldDB" id="A0A225WSN5"/>